<evidence type="ECO:0000313" key="3">
    <source>
        <dbReference type="EMBL" id="MBH5385735.1"/>
    </source>
</evidence>
<dbReference type="Proteomes" id="UP001194539">
    <property type="component" value="Unassembled WGS sequence"/>
</dbReference>
<gene>
    <name evidence="3" type="ORF">H1B27_05485</name>
</gene>
<feature type="compositionally biased region" description="Low complexity" evidence="1">
    <location>
        <begin position="472"/>
        <end position="506"/>
    </location>
</feature>
<accession>A0ABS0NXJ4</accession>
<evidence type="ECO:0000313" key="4">
    <source>
        <dbReference type="Proteomes" id="UP001194539"/>
    </source>
</evidence>
<dbReference type="EMBL" id="JACEGD010000005">
    <property type="protein sequence ID" value="MBH5385735.1"/>
    <property type="molecule type" value="Genomic_DNA"/>
</dbReference>
<dbReference type="RefSeq" id="WP_197965289.1">
    <property type="nucleotide sequence ID" value="NZ_JACEGD010000005.1"/>
</dbReference>
<evidence type="ECO:0000256" key="1">
    <source>
        <dbReference type="SAM" id="MobiDB-lite"/>
    </source>
</evidence>
<proteinExistence type="predicted"/>
<reference evidence="3 4" key="1">
    <citation type="submission" date="2020-07" db="EMBL/GenBank/DDBJ databases">
        <title>Bradyrhizobium diversity isolated from nodules of indigenous legumes of Western Australia.</title>
        <authorList>
            <person name="Klepa M.S."/>
        </authorList>
    </citation>
    <scope>NUCLEOTIDE SEQUENCE [LARGE SCALE GENOMIC DNA]</scope>
    <source>
        <strain evidence="3 4">CNPSo 4019</strain>
    </source>
</reference>
<feature type="domain" description="Virulence-associated protein E-like" evidence="2">
    <location>
        <begin position="195"/>
        <end position="317"/>
    </location>
</feature>
<name>A0ABS0NXJ4_9BRAD</name>
<feature type="region of interest" description="Disordered" evidence="1">
    <location>
        <begin position="1"/>
        <end position="38"/>
    </location>
</feature>
<organism evidence="3 4">
    <name type="scientific">Bradyrhizobium diversitatis</name>
    <dbReference type="NCBI Taxonomy" id="2755406"/>
    <lineage>
        <taxon>Bacteria</taxon>
        <taxon>Pseudomonadati</taxon>
        <taxon>Pseudomonadota</taxon>
        <taxon>Alphaproteobacteria</taxon>
        <taxon>Hyphomicrobiales</taxon>
        <taxon>Nitrobacteraceae</taxon>
        <taxon>Bradyrhizobium</taxon>
    </lineage>
</organism>
<dbReference type="InterPro" id="IPR007936">
    <property type="entry name" value="VapE-like_dom"/>
</dbReference>
<protein>
    <recommendedName>
        <fullName evidence="2">Virulence-associated protein E-like domain-containing protein</fullName>
    </recommendedName>
</protein>
<sequence>MTSNEIAENAHHPLDQSPSAQVQAAAPEAVSGTGAAPNEGNAESEAFVILEYVRSYLDRRGIEVAFDGTLSLAGAPLRSDTPETAGNYLDAEVLIASDLVDDIVLARDRDGLKPQVGLVKAAVRKELRRRRKNRRKIVLLPLLRKVKDENTADSEWSRMGQLFDMPITLACDSIRHFIWQVKSKSLGRPVVHHLMPVIFSPEQGSGKTTFVRSLLRPLRELASADALISDFADHRSGDIYGFPVVVVDDLEQLSKEGVPVLKSLITSERITRRRLHTSQSVSMRQRATLIGTANRPVHELIDDDTGHRRFVMMPFRNGNFAKGGEPGIWEIVSSVDYELLWQSVDAYAPSPILRSLTDLHEYQNRDRPMPKLLEWLCELDPESEKVKRISVQGGTRADKLRDLYIMETGDVLSKQKFSDAMLLHMRDGRTPFFEKHKKEIGALYRIRHQPKARQLVRAEGHILGSQDRHSSDFSPMSKSFESSEQSVPSGSSAPSASSGSSGIFNSPKVPLSPVDGGL</sequence>
<comment type="caution">
    <text evidence="3">The sequence shown here is derived from an EMBL/GenBank/DDBJ whole genome shotgun (WGS) entry which is preliminary data.</text>
</comment>
<feature type="region of interest" description="Disordered" evidence="1">
    <location>
        <begin position="463"/>
        <end position="518"/>
    </location>
</feature>
<evidence type="ECO:0000259" key="2">
    <source>
        <dbReference type="Pfam" id="PF05272"/>
    </source>
</evidence>
<dbReference type="SUPFAM" id="SSF52540">
    <property type="entry name" value="P-loop containing nucleoside triphosphate hydrolases"/>
    <property type="match status" value="1"/>
</dbReference>
<keyword evidence="4" id="KW-1185">Reference proteome</keyword>
<dbReference type="Pfam" id="PF05272">
    <property type="entry name" value="VapE-like_dom"/>
    <property type="match status" value="1"/>
</dbReference>
<feature type="compositionally biased region" description="Low complexity" evidence="1">
    <location>
        <begin position="16"/>
        <end position="31"/>
    </location>
</feature>
<dbReference type="InterPro" id="IPR027417">
    <property type="entry name" value="P-loop_NTPase"/>
</dbReference>